<dbReference type="Proteomes" id="UP000284842">
    <property type="component" value="Unassembled WGS sequence"/>
</dbReference>
<dbReference type="InParanoid" id="A0A409YJR2"/>
<name>A0A409YJR2_9AGAR</name>
<evidence type="ECO:0000313" key="3">
    <source>
        <dbReference type="Proteomes" id="UP000284842"/>
    </source>
</evidence>
<dbReference type="AlphaFoldDB" id="A0A409YJR2"/>
<evidence type="ECO:0000313" key="2">
    <source>
        <dbReference type="EMBL" id="PPR03267.1"/>
    </source>
</evidence>
<feature type="compositionally biased region" description="Polar residues" evidence="1">
    <location>
        <begin position="85"/>
        <end position="94"/>
    </location>
</feature>
<feature type="compositionally biased region" description="Low complexity" evidence="1">
    <location>
        <begin position="1"/>
        <end position="16"/>
    </location>
</feature>
<feature type="region of interest" description="Disordered" evidence="1">
    <location>
        <begin position="1"/>
        <end position="94"/>
    </location>
</feature>
<sequence>MQQTRTSTRTRIPSSRVRGDDYPLPLTDISTSLHTAGPTTSDSPTIPPSSEAPTIPPSSPPAHDDTPALNADGSLKDASDIEWQHSASDTASRP</sequence>
<dbReference type="EMBL" id="NHTK01001082">
    <property type="protein sequence ID" value="PPR03267.1"/>
    <property type="molecule type" value="Genomic_DNA"/>
</dbReference>
<protein>
    <submittedName>
        <fullName evidence="2">Uncharacterized protein</fullName>
    </submittedName>
</protein>
<organism evidence="2 3">
    <name type="scientific">Panaeolus cyanescens</name>
    <dbReference type="NCBI Taxonomy" id="181874"/>
    <lineage>
        <taxon>Eukaryota</taxon>
        <taxon>Fungi</taxon>
        <taxon>Dikarya</taxon>
        <taxon>Basidiomycota</taxon>
        <taxon>Agaricomycotina</taxon>
        <taxon>Agaricomycetes</taxon>
        <taxon>Agaricomycetidae</taxon>
        <taxon>Agaricales</taxon>
        <taxon>Agaricineae</taxon>
        <taxon>Galeropsidaceae</taxon>
        <taxon>Panaeolus</taxon>
    </lineage>
</organism>
<keyword evidence="3" id="KW-1185">Reference proteome</keyword>
<comment type="caution">
    <text evidence="2">The sequence shown here is derived from an EMBL/GenBank/DDBJ whole genome shotgun (WGS) entry which is preliminary data.</text>
</comment>
<reference evidence="2 3" key="1">
    <citation type="journal article" date="2018" name="Evol. Lett.">
        <title>Horizontal gene cluster transfer increased hallucinogenic mushroom diversity.</title>
        <authorList>
            <person name="Reynolds H.T."/>
            <person name="Vijayakumar V."/>
            <person name="Gluck-Thaler E."/>
            <person name="Korotkin H.B."/>
            <person name="Matheny P.B."/>
            <person name="Slot J.C."/>
        </authorList>
    </citation>
    <scope>NUCLEOTIDE SEQUENCE [LARGE SCALE GENOMIC DNA]</scope>
    <source>
        <strain evidence="2 3">2629</strain>
    </source>
</reference>
<gene>
    <name evidence="2" type="ORF">CVT24_012811</name>
</gene>
<evidence type="ECO:0000256" key="1">
    <source>
        <dbReference type="SAM" id="MobiDB-lite"/>
    </source>
</evidence>
<proteinExistence type="predicted"/>
<dbReference type="OrthoDB" id="3067789at2759"/>
<feature type="compositionally biased region" description="Basic and acidic residues" evidence="1">
    <location>
        <begin position="74"/>
        <end position="83"/>
    </location>
</feature>
<accession>A0A409YJR2</accession>
<feature type="non-terminal residue" evidence="2">
    <location>
        <position position="94"/>
    </location>
</feature>